<dbReference type="EMBL" id="JABBWG010000038">
    <property type="protein sequence ID" value="KAG1808445.1"/>
    <property type="molecule type" value="Genomic_DNA"/>
</dbReference>
<feature type="transmembrane region" description="Helical" evidence="1">
    <location>
        <begin position="271"/>
        <end position="294"/>
    </location>
</feature>
<dbReference type="Proteomes" id="UP000807769">
    <property type="component" value="Unassembled WGS sequence"/>
</dbReference>
<keyword evidence="3" id="KW-1185">Reference proteome</keyword>
<dbReference type="PANTHER" id="PTHR35043">
    <property type="entry name" value="TRANSCRIPTION FACTOR DOMAIN-CONTAINING PROTEIN"/>
    <property type="match status" value="1"/>
</dbReference>
<keyword evidence="1" id="KW-1133">Transmembrane helix</keyword>
<proteinExistence type="predicted"/>
<dbReference type="OrthoDB" id="9451547at2759"/>
<sequence length="384" mass="43967">MGLALLAPDGVVAWAVRQWLWARHITVQFKEHFSARHLQEERYEEHDGNQALAEHTEVKPSGPMFLRQFHTLAEPFKEWFKAHFTEQPEDYTWTQTHSFFALMGGFMLYVDGEPYLTLSPDQLLFLIRAGSIDAPALTARQIRDRSKGNAISKGSIIIQGAWFILQLLSRVIYHLEITHIEVATLAFAVLNFISYAVWWNKPLDVQCPHPVHWKSAESNPEISFPRHMIGLSLVDSCLQAIGVDAMSPRKLRVPTFDSLHSIKLQPWESNVLAFAGLAVATIFGGINCIAWFYAFPTYQEQVLWRTSAITITCIPYLVFVVAFVLFRSRTRQRSSVRFTVFLRACFASYFTARILLLILMFTTLRNLSSDAYKVVSWTNLVPHL</sequence>
<dbReference type="GeneID" id="64631744"/>
<dbReference type="RefSeq" id="XP_041188660.1">
    <property type="nucleotide sequence ID" value="XM_041337728.1"/>
</dbReference>
<accession>A0A9P7E1I6</accession>
<keyword evidence="1" id="KW-0812">Transmembrane</keyword>
<gene>
    <name evidence="2" type="ORF">BJ212DRAFT_1436476</name>
</gene>
<evidence type="ECO:0000313" key="3">
    <source>
        <dbReference type="Proteomes" id="UP000807769"/>
    </source>
</evidence>
<feature type="transmembrane region" description="Helical" evidence="1">
    <location>
        <begin position="306"/>
        <end position="326"/>
    </location>
</feature>
<feature type="transmembrane region" description="Helical" evidence="1">
    <location>
        <begin position="338"/>
        <end position="361"/>
    </location>
</feature>
<organism evidence="2 3">
    <name type="scientific">Suillus subaureus</name>
    <dbReference type="NCBI Taxonomy" id="48587"/>
    <lineage>
        <taxon>Eukaryota</taxon>
        <taxon>Fungi</taxon>
        <taxon>Dikarya</taxon>
        <taxon>Basidiomycota</taxon>
        <taxon>Agaricomycotina</taxon>
        <taxon>Agaricomycetes</taxon>
        <taxon>Agaricomycetidae</taxon>
        <taxon>Boletales</taxon>
        <taxon>Suillineae</taxon>
        <taxon>Suillaceae</taxon>
        <taxon>Suillus</taxon>
    </lineage>
</organism>
<feature type="transmembrane region" description="Helical" evidence="1">
    <location>
        <begin position="179"/>
        <end position="198"/>
    </location>
</feature>
<evidence type="ECO:0000256" key="1">
    <source>
        <dbReference type="SAM" id="Phobius"/>
    </source>
</evidence>
<protein>
    <submittedName>
        <fullName evidence="2">Uncharacterized protein</fullName>
    </submittedName>
</protein>
<reference evidence="2" key="1">
    <citation type="journal article" date="2020" name="New Phytol.">
        <title>Comparative genomics reveals dynamic genome evolution in host specialist ectomycorrhizal fungi.</title>
        <authorList>
            <person name="Lofgren L.A."/>
            <person name="Nguyen N.H."/>
            <person name="Vilgalys R."/>
            <person name="Ruytinx J."/>
            <person name="Liao H.L."/>
            <person name="Branco S."/>
            <person name="Kuo A."/>
            <person name="LaButti K."/>
            <person name="Lipzen A."/>
            <person name="Andreopoulos W."/>
            <person name="Pangilinan J."/>
            <person name="Riley R."/>
            <person name="Hundley H."/>
            <person name="Na H."/>
            <person name="Barry K."/>
            <person name="Grigoriev I.V."/>
            <person name="Stajich J.E."/>
            <person name="Kennedy P.G."/>
        </authorList>
    </citation>
    <scope>NUCLEOTIDE SEQUENCE</scope>
    <source>
        <strain evidence="2">MN1</strain>
    </source>
</reference>
<name>A0A9P7E1I6_9AGAM</name>
<comment type="caution">
    <text evidence="2">The sequence shown here is derived from an EMBL/GenBank/DDBJ whole genome shotgun (WGS) entry which is preliminary data.</text>
</comment>
<dbReference type="PANTHER" id="PTHR35043:SF7">
    <property type="entry name" value="TRANSCRIPTION FACTOR DOMAIN-CONTAINING PROTEIN"/>
    <property type="match status" value="1"/>
</dbReference>
<dbReference type="AlphaFoldDB" id="A0A9P7E1I6"/>
<evidence type="ECO:0000313" key="2">
    <source>
        <dbReference type="EMBL" id="KAG1808445.1"/>
    </source>
</evidence>
<keyword evidence="1" id="KW-0472">Membrane</keyword>